<dbReference type="Proteomes" id="UP000271889">
    <property type="component" value="Unassembled WGS sequence"/>
</dbReference>
<feature type="compositionally biased region" description="Polar residues" evidence="1">
    <location>
        <begin position="47"/>
        <end position="56"/>
    </location>
</feature>
<evidence type="ECO:0000313" key="3">
    <source>
        <dbReference type="Proteomes" id="UP000271889"/>
    </source>
</evidence>
<evidence type="ECO:0000313" key="2">
    <source>
        <dbReference type="EMBL" id="VDK66032.1"/>
    </source>
</evidence>
<reference evidence="2 3" key="1">
    <citation type="submission" date="2018-11" db="EMBL/GenBank/DDBJ databases">
        <authorList>
            <consortium name="Pathogen Informatics"/>
        </authorList>
    </citation>
    <scope>NUCLEOTIDE SEQUENCE [LARGE SCALE GENOMIC DNA]</scope>
</reference>
<organism evidence="2 3">
    <name type="scientific">Cylicostephanus goldi</name>
    <name type="common">Nematode worm</name>
    <dbReference type="NCBI Taxonomy" id="71465"/>
    <lineage>
        <taxon>Eukaryota</taxon>
        <taxon>Metazoa</taxon>
        <taxon>Ecdysozoa</taxon>
        <taxon>Nematoda</taxon>
        <taxon>Chromadorea</taxon>
        <taxon>Rhabditida</taxon>
        <taxon>Rhabditina</taxon>
        <taxon>Rhabditomorpha</taxon>
        <taxon>Strongyloidea</taxon>
        <taxon>Strongylidae</taxon>
        <taxon>Cylicostephanus</taxon>
    </lineage>
</organism>
<proteinExistence type="predicted"/>
<protein>
    <submittedName>
        <fullName evidence="2">Uncharacterized protein</fullName>
    </submittedName>
</protein>
<keyword evidence="3" id="KW-1185">Reference proteome</keyword>
<evidence type="ECO:0000256" key="1">
    <source>
        <dbReference type="SAM" id="MobiDB-lite"/>
    </source>
</evidence>
<accession>A0A3P6RRE8</accession>
<feature type="region of interest" description="Disordered" evidence="1">
    <location>
        <begin position="23"/>
        <end position="56"/>
    </location>
</feature>
<gene>
    <name evidence="2" type="ORF">CGOC_LOCUS6120</name>
</gene>
<dbReference type="EMBL" id="UYRV01019450">
    <property type="protein sequence ID" value="VDK66032.1"/>
    <property type="molecule type" value="Genomic_DNA"/>
</dbReference>
<sequence length="56" mass="6590">MEMKMSNSIQMNLNVLMKMRKMNDEKEKSVKKSANVVRGTNMKKENITTQTRILQE</sequence>
<name>A0A3P6RRE8_CYLGO</name>
<dbReference type="AlphaFoldDB" id="A0A3P6RRE8"/>